<keyword evidence="3" id="KW-1185">Reference proteome</keyword>
<gene>
    <name evidence="2" type="ORF">PYW07_016356</name>
</gene>
<dbReference type="InterPro" id="IPR004943">
    <property type="entry name" value="Lipoprotein_11"/>
</dbReference>
<sequence>MDSSFAWKFAEEPNYNTNIDQGFPYSDFPHQGEFRLLKIPVSLNDLIKHVDYFGEGRVESTEGISGFANCYNVNHQYRLVSSGPDRNKKIPNRIPVLSYTDCDTSAYVKDNSVLTVSVAAERINSSCTKDIARVVNNDLGMVVVFGAQDQSQELKELTTELKKKGMLPYVNATLPNELQGLTLYDGHVAFFNSNDTRTRKFELYNNVVSGNYFSAVNISKSFDVTNIGDSIDVIIQKLIGKAPRNVVVFAYKLWHGGAQNFVRKHFPKHYQYIMNEEAVTIVNTLYKQALKLDSKIDPKNNDRAAWGDSRLPRTSNRLSWKFLPVCKGNDLSFELYNIDCNMFMRMDDAGAIDGDKQCWGSTRSEEDPDDSRYEYYLEPILEAGDDAFLITNVQHKQQLKLQWNPDDFGDRLLWGNNHFAYPVTSQNRWRIEKWSSC</sequence>
<dbReference type="Gene3D" id="1.10.10.2400">
    <property type="entry name" value="Lepidopteran low molecular weight (30 kD) lipoprotein, N-terminal domain"/>
    <property type="match status" value="1"/>
</dbReference>
<comment type="caution">
    <text evidence="2">The sequence shown here is derived from an EMBL/GenBank/DDBJ whole genome shotgun (WGS) entry which is preliminary data.</text>
</comment>
<organism evidence="2 3">
    <name type="scientific">Mythimna separata</name>
    <name type="common">Oriental armyworm</name>
    <name type="synonym">Pseudaletia separata</name>
    <dbReference type="NCBI Taxonomy" id="271217"/>
    <lineage>
        <taxon>Eukaryota</taxon>
        <taxon>Metazoa</taxon>
        <taxon>Ecdysozoa</taxon>
        <taxon>Arthropoda</taxon>
        <taxon>Hexapoda</taxon>
        <taxon>Insecta</taxon>
        <taxon>Pterygota</taxon>
        <taxon>Neoptera</taxon>
        <taxon>Endopterygota</taxon>
        <taxon>Lepidoptera</taxon>
        <taxon>Glossata</taxon>
        <taxon>Ditrysia</taxon>
        <taxon>Noctuoidea</taxon>
        <taxon>Noctuidae</taxon>
        <taxon>Noctuinae</taxon>
        <taxon>Hadenini</taxon>
        <taxon>Mythimna</taxon>
    </lineage>
</organism>
<dbReference type="InterPro" id="IPR042046">
    <property type="entry name" value="Lipoprotein_11_N"/>
</dbReference>
<evidence type="ECO:0000313" key="3">
    <source>
        <dbReference type="Proteomes" id="UP001231518"/>
    </source>
</evidence>
<name>A0AAD7YJV1_MYTSE</name>
<evidence type="ECO:0000313" key="2">
    <source>
        <dbReference type="EMBL" id="KAJ8718800.1"/>
    </source>
</evidence>
<protein>
    <submittedName>
        <fullName evidence="2">Uncharacterized protein</fullName>
    </submittedName>
</protein>
<dbReference type="Pfam" id="PF03260">
    <property type="entry name" value="Lipoprotein_11"/>
    <property type="match status" value="1"/>
</dbReference>
<dbReference type="Proteomes" id="UP001231518">
    <property type="component" value="Chromosome 8"/>
</dbReference>
<proteinExistence type="predicted"/>
<evidence type="ECO:0000256" key="1">
    <source>
        <dbReference type="ARBA" id="ARBA00022729"/>
    </source>
</evidence>
<dbReference type="EMBL" id="JARGEI010000015">
    <property type="protein sequence ID" value="KAJ8718800.1"/>
    <property type="molecule type" value="Genomic_DNA"/>
</dbReference>
<accession>A0AAD7YJV1</accession>
<dbReference type="AlphaFoldDB" id="A0AAD7YJV1"/>
<dbReference type="Gene3D" id="2.80.10.50">
    <property type="match status" value="1"/>
</dbReference>
<keyword evidence="1" id="KW-0732">Signal</keyword>
<dbReference type="GO" id="GO:0005576">
    <property type="term" value="C:extracellular region"/>
    <property type="evidence" value="ECO:0007669"/>
    <property type="project" value="InterPro"/>
</dbReference>
<reference evidence="2" key="1">
    <citation type="submission" date="2023-03" db="EMBL/GenBank/DDBJ databases">
        <title>Chromosome-level genomes of two armyworms, Mythimna separata and Mythimna loreyi, provide insights into the biosynthesis and reception of sex pheromones.</title>
        <authorList>
            <person name="Zhao H."/>
        </authorList>
    </citation>
    <scope>NUCLEOTIDE SEQUENCE</scope>
    <source>
        <strain evidence="2">BeijingLab</strain>
        <tissue evidence="2">Pupa</tissue>
    </source>
</reference>